<dbReference type="PANTHER" id="PTHR35333:SF4">
    <property type="entry name" value="SLR0121 PROTEIN"/>
    <property type="match status" value="1"/>
</dbReference>
<keyword evidence="2" id="KW-0472">Membrane</keyword>
<feature type="region of interest" description="Disordered" evidence="1">
    <location>
        <begin position="1"/>
        <end position="100"/>
    </location>
</feature>
<accession>A0A856MLR8</accession>
<dbReference type="Proteomes" id="UP000503129">
    <property type="component" value="Chromosome"/>
</dbReference>
<dbReference type="GO" id="GO:0008800">
    <property type="term" value="F:beta-lactamase activity"/>
    <property type="evidence" value="ECO:0007669"/>
    <property type="project" value="InterPro"/>
</dbReference>
<feature type="compositionally biased region" description="Low complexity" evidence="1">
    <location>
        <begin position="452"/>
        <end position="462"/>
    </location>
</feature>
<evidence type="ECO:0000259" key="3">
    <source>
        <dbReference type="Pfam" id="PF13354"/>
    </source>
</evidence>
<dbReference type="GO" id="GO:0030655">
    <property type="term" value="P:beta-lactam antibiotic catabolic process"/>
    <property type="evidence" value="ECO:0007669"/>
    <property type="project" value="InterPro"/>
</dbReference>
<dbReference type="RefSeq" id="WP_169266375.1">
    <property type="nucleotide sequence ID" value="NZ_CAWOXK010000001.1"/>
</dbReference>
<evidence type="ECO:0000313" key="4">
    <source>
        <dbReference type="EMBL" id="QDL11044.1"/>
    </source>
</evidence>
<feature type="transmembrane region" description="Helical" evidence="2">
    <location>
        <begin position="124"/>
        <end position="148"/>
    </location>
</feature>
<dbReference type="KEGG" id="bsen:DP114_26895"/>
<keyword evidence="2" id="KW-0812">Transmembrane</keyword>
<feature type="compositionally biased region" description="Polar residues" evidence="1">
    <location>
        <begin position="474"/>
        <end position="488"/>
    </location>
</feature>
<dbReference type="GO" id="GO:0046677">
    <property type="term" value="P:response to antibiotic"/>
    <property type="evidence" value="ECO:0007669"/>
    <property type="project" value="InterPro"/>
</dbReference>
<dbReference type="PANTHER" id="PTHR35333">
    <property type="entry name" value="BETA-LACTAMASE"/>
    <property type="match status" value="1"/>
</dbReference>
<name>A0A856MLR8_9CYAN</name>
<keyword evidence="2" id="KW-1133">Transmembrane helix</keyword>
<feature type="region of interest" description="Disordered" evidence="1">
    <location>
        <begin position="154"/>
        <end position="177"/>
    </location>
</feature>
<reference evidence="4 5" key="1">
    <citation type="submission" date="2018-06" db="EMBL/GenBank/DDBJ databases">
        <title>Comparative genomics of Brasilonema spp. strains.</title>
        <authorList>
            <person name="Alvarenga D.O."/>
            <person name="Fiore M.F."/>
            <person name="Varani A.M."/>
        </authorList>
    </citation>
    <scope>NUCLEOTIDE SEQUENCE [LARGE SCALE GENOMIC DNA]</scope>
    <source>
        <strain evidence="4 5">CENA114</strain>
    </source>
</reference>
<evidence type="ECO:0000256" key="2">
    <source>
        <dbReference type="SAM" id="Phobius"/>
    </source>
</evidence>
<sequence length="573" mass="61206">MPTRTVIKTVSRRPKTSRRPVKSKVPKQGQNKVEATKQQQAPYSRTMPTRIKSIPPLIPVTSPTKRSGVPPTPAKPTAAAKGRISPYNPKKVQSKNVEMRKQPLPRKIGASRQKKRLKPMARTFLYALRLLIVGVGIGAIVGTALSVLDPASRINTSNGRSSDTTIGQAQRQFQNPSETASGLFLTQEISSLKTIVQNLAAASPNLTPGVFLVDLDSGNYIDVNGSSTFSAASTIKIPILIAFFQDIDDNKISLDETLTMTKQMVVGGSGDMQYKPAGTQFTIMEVATKMITVSDNTATNMLIERLGGIETLNQRFRNWGLTTTTIRNPLPDLSGTNTTSPKELAKLIGMVNKGNLVSVASRDRILNIMRRTVRNQLLPTGLGAGATIAHKTGDIGTTLADAGLVDMPSGKRYVVAVMVQRPNNDPRAEKLISSISRAAYQQFSPNAPIPPSSGSTIPTAGSQSPVMTPPVPNRTGSTIPTTGSQSPVMTPPVPNSTGSTIPTTGYQPPVITAPLPNGMGSTIPPNGYQPPVITAPLPNGMGSTIPPNGYQPPVAPLVPPPVMNPQYYYPYQR</sequence>
<dbReference type="InterPro" id="IPR000871">
    <property type="entry name" value="Beta-lactam_class-A"/>
</dbReference>
<keyword evidence="4" id="KW-0378">Hydrolase</keyword>
<dbReference type="InterPro" id="IPR012338">
    <property type="entry name" value="Beta-lactam/transpept-like"/>
</dbReference>
<protein>
    <submittedName>
        <fullName evidence="4">Serine hydrolase</fullName>
    </submittedName>
</protein>
<feature type="compositionally biased region" description="Polar residues" evidence="1">
    <location>
        <begin position="28"/>
        <end position="47"/>
    </location>
</feature>
<feature type="compositionally biased region" description="Basic residues" evidence="1">
    <location>
        <begin position="10"/>
        <end position="25"/>
    </location>
</feature>
<feature type="domain" description="Beta-lactamase class A catalytic" evidence="3">
    <location>
        <begin position="209"/>
        <end position="419"/>
    </location>
</feature>
<evidence type="ECO:0000313" key="5">
    <source>
        <dbReference type="Proteomes" id="UP000503129"/>
    </source>
</evidence>
<dbReference type="InterPro" id="IPR045155">
    <property type="entry name" value="Beta-lactam_cat"/>
</dbReference>
<dbReference type="Pfam" id="PF13354">
    <property type="entry name" value="Beta-lactamase2"/>
    <property type="match status" value="1"/>
</dbReference>
<dbReference type="AlphaFoldDB" id="A0A856MLR8"/>
<evidence type="ECO:0000256" key="1">
    <source>
        <dbReference type="SAM" id="MobiDB-lite"/>
    </source>
</evidence>
<feature type="region of interest" description="Disordered" evidence="1">
    <location>
        <begin position="446"/>
        <end position="493"/>
    </location>
</feature>
<dbReference type="SUPFAM" id="SSF56601">
    <property type="entry name" value="beta-lactamase/transpeptidase-like"/>
    <property type="match status" value="1"/>
</dbReference>
<dbReference type="EMBL" id="CP030118">
    <property type="protein sequence ID" value="QDL11044.1"/>
    <property type="molecule type" value="Genomic_DNA"/>
</dbReference>
<proteinExistence type="predicted"/>
<dbReference type="Gene3D" id="3.40.710.10">
    <property type="entry name" value="DD-peptidase/beta-lactamase superfamily"/>
    <property type="match status" value="1"/>
</dbReference>
<keyword evidence="5" id="KW-1185">Reference proteome</keyword>
<gene>
    <name evidence="4" type="ORF">DP114_26895</name>
</gene>
<organism evidence="4 5">
    <name type="scientific">Brasilonema sennae CENA114</name>
    <dbReference type="NCBI Taxonomy" id="415709"/>
    <lineage>
        <taxon>Bacteria</taxon>
        <taxon>Bacillati</taxon>
        <taxon>Cyanobacteriota</taxon>
        <taxon>Cyanophyceae</taxon>
        <taxon>Nostocales</taxon>
        <taxon>Scytonemataceae</taxon>
        <taxon>Brasilonema</taxon>
        <taxon>Bromeliae group (in: Brasilonema)</taxon>
    </lineage>
</organism>